<dbReference type="AlphaFoldDB" id="A0A4T0H3S0"/>
<proteinExistence type="predicted"/>
<feature type="compositionally biased region" description="Polar residues" evidence="1">
    <location>
        <begin position="32"/>
        <end position="42"/>
    </location>
</feature>
<feature type="region of interest" description="Disordered" evidence="1">
    <location>
        <begin position="32"/>
        <end position="106"/>
    </location>
</feature>
<comment type="caution">
    <text evidence="2">The sequence shown here is derived from an EMBL/GenBank/DDBJ whole genome shotgun (WGS) entry which is preliminary data.</text>
</comment>
<protein>
    <submittedName>
        <fullName evidence="2">Uncharacterized protein</fullName>
    </submittedName>
</protein>
<gene>
    <name evidence="2" type="ORF">E3P90_03065</name>
</gene>
<evidence type="ECO:0000256" key="1">
    <source>
        <dbReference type="SAM" id="MobiDB-lite"/>
    </source>
</evidence>
<feature type="compositionally biased region" description="Basic residues" evidence="1">
    <location>
        <begin position="50"/>
        <end position="72"/>
    </location>
</feature>
<evidence type="ECO:0000313" key="2">
    <source>
        <dbReference type="EMBL" id="TIB09991.1"/>
    </source>
</evidence>
<reference evidence="2 3" key="1">
    <citation type="submission" date="2019-03" db="EMBL/GenBank/DDBJ databases">
        <title>Sequencing 23 genomes of Wallemia ichthyophaga.</title>
        <authorList>
            <person name="Gostincar C."/>
        </authorList>
    </citation>
    <scope>NUCLEOTIDE SEQUENCE [LARGE SCALE GENOMIC DNA]</scope>
    <source>
        <strain evidence="2 3">EXF-8621</strain>
    </source>
</reference>
<dbReference type="EMBL" id="SPOF01000035">
    <property type="protein sequence ID" value="TIB09991.1"/>
    <property type="molecule type" value="Genomic_DNA"/>
</dbReference>
<dbReference type="Proteomes" id="UP000306954">
    <property type="component" value="Unassembled WGS sequence"/>
</dbReference>
<sequence length="106" mass="12021">MGRMTSTQIRSGHFPTAKSYRFRFKLSDSPLCSNRQYHTQNPAKPPRNPHCTHARGGQHSHGSHLKNSKNRQRQSQLHQDRQAVGKCAPGHSLSSNTAPLWTLPYH</sequence>
<name>A0A4T0H3S0_WALIC</name>
<evidence type="ECO:0000313" key="3">
    <source>
        <dbReference type="Proteomes" id="UP000306954"/>
    </source>
</evidence>
<accession>A0A4T0H3S0</accession>
<organism evidence="2 3">
    <name type="scientific">Wallemia ichthyophaga</name>
    <dbReference type="NCBI Taxonomy" id="245174"/>
    <lineage>
        <taxon>Eukaryota</taxon>
        <taxon>Fungi</taxon>
        <taxon>Dikarya</taxon>
        <taxon>Basidiomycota</taxon>
        <taxon>Wallemiomycotina</taxon>
        <taxon>Wallemiomycetes</taxon>
        <taxon>Wallemiales</taxon>
        <taxon>Wallemiaceae</taxon>
        <taxon>Wallemia</taxon>
    </lineage>
</organism>